<gene>
    <name evidence="1" type="ORF">UY48_C0054G0004</name>
</gene>
<comment type="caution">
    <text evidence="1">The sequence shown here is derived from an EMBL/GenBank/DDBJ whole genome shotgun (WGS) entry which is preliminary data.</text>
</comment>
<sequence>MQIESLRSTDFQQTVEKRREAFAQRHKVPLYEGSSYLGYREKSCYHVDSSLEKPLWFTEFPDIIVSYESAIGEDAVEHLIDHANRALETLENPPKGRYNQNEWISAPINFNAEEYARLCGDTYQKHGKNVGYWFSYYYGGIVKGGLEPQAYYSAVERALALGGRKFAEWFIYNLLIVGREKQDIGEFMESIARVAEVINKKVGKKSKMLTKFASAAPLAVAFGNMTFAEFSARCVVVIEEFDETTAYWAVGGIAATADSEKTDYSSDAFLSDLRALYTAGDEMTRSLASWYASGLERLHRPKRLADEMQKTGKHVRELINWRQDPLAFRQNFAEFVQEKDKGGAIFYSKMSPAGDELKDALFVLRQNVSLKVYKSALWIIGQGADWSLLKNLLMIYQSAGENEALRRLRYSLPAIRKGERMWSGLLNPDEHRRQKLYDPKREEWVSVNPEHVYTEIDPETGKPMIIGYQQGYSPEEQYPQGIRGRYIFIRDEPGPAQWSEDFEMYL</sequence>
<protein>
    <submittedName>
        <fullName evidence="1">Uncharacterized protein</fullName>
    </submittedName>
</protein>
<dbReference type="AlphaFoldDB" id="A0A0G1VTG4"/>
<evidence type="ECO:0000313" key="1">
    <source>
        <dbReference type="EMBL" id="KKW09741.1"/>
    </source>
</evidence>
<reference evidence="1 2" key="1">
    <citation type="journal article" date="2015" name="Nature">
        <title>rRNA introns, odd ribosomes, and small enigmatic genomes across a large radiation of phyla.</title>
        <authorList>
            <person name="Brown C.T."/>
            <person name="Hug L.A."/>
            <person name="Thomas B.C."/>
            <person name="Sharon I."/>
            <person name="Castelle C.J."/>
            <person name="Singh A."/>
            <person name="Wilkins M.J."/>
            <person name="Williams K.H."/>
            <person name="Banfield J.F."/>
        </authorList>
    </citation>
    <scope>NUCLEOTIDE SEQUENCE [LARGE SCALE GENOMIC DNA]</scope>
</reference>
<organism evidence="1 2">
    <name type="scientific">Candidatus Gottesmanbacteria bacterium GW2011_GWB1_49_7</name>
    <dbReference type="NCBI Taxonomy" id="1618448"/>
    <lineage>
        <taxon>Bacteria</taxon>
        <taxon>Candidatus Gottesmaniibacteriota</taxon>
    </lineage>
</organism>
<accession>A0A0G1VTG4</accession>
<dbReference type="Proteomes" id="UP000034588">
    <property type="component" value="Unassembled WGS sequence"/>
</dbReference>
<evidence type="ECO:0000313" key="2">
    <source>
        <dbReference type="Proteomes" id="UP000034588"/>
    </source>
</evidence>
<dbReference type="EMBL" id="LCQD01000054">
    <property type="protein sequence ID" value="KKW09741.1"/>
    <property type="molecule type" value="Genomic_DNA"/>
</dbReference>
<proteinExistence type="predicted"/>
<name>A0A0G1VTG4_9BACT</name>